<dbReference type="EMBL" id="JAKIJS010000001">
    <property type="protein sequence ID" value="MCF6139057.1"/>
    <property type="molecule type" value="Genomic_DNA"/>
</dbReference>
<keyword evidence="11" id="KW-0012">Acyltransferase</keyword>
<dbReference type="Proteomes" id="UP001649381">
    <property type="component" value="Unassembled WGS sequence"/>
</dbReference>
<comment type="caution">
    <text evidence="11">The sequence shown here is derived from an EMBL/GenBank/DDBJ whole genome shotgun (WGS) entry which is preliminary data.</text>
</comment>
<proteinExistence type="inferred from homology"/>
<dbReference type="InterPro" id="IPR001465">
    <property type="entry name" value="Malate_synthase_TIM"/>
</dbReference>
<evidence type="ECO:0000256" key="6">
    <source>
        <dbReference type="ARBA" id="ARBA00047918"/>
    </source>
</evidence>
<evidence type="ECO:0000256" key="2">
    <source>
        <dbReference type="ARBA" id="ARBA00012636"/>
    </source>
</evidence>
<comment type="catalytic activity">
    <reaction evidence="6 7">
        <text>glyoxylate + acetyl-CoA + H2O = (S)-malate + CoA + H(+)</text>
        <dbReference type="Rhea" id="RHEA:18181"/>
        <dbReference type="ChEBI" id="CHEBI:15377"/>
        <dbReference type="ChEBI" id="CHEBI:15378"/>
        <dbReference type="ChEBI" id="CHEBI:15589"/>
        <dbReference type="ChEBI" id="CHEBI:36655"/>
        <dbReference type="ChEBI" id="CHEBI:57287"/>
        <dbReference type="ChEBI" id="CHEBI:57288"/>
        <dbReference type="EC" id="2.3.3.9"/>
    </reaction>
</comment>
<dbReference type="Pfam" id="PF01274">
    <property type="entry name" value="MS_TIM-barrel"/>
    <property type="match status" value="1"/>
</dbReference>
<feature type="domain" description="Malate synthase C-terminal" evidence="10">
    <location>
        <begin position="409"/>
        <end position="529"/>
    </location>
</feature>
<dbReference type="PIRSF" id="PIRSF001363">
    <property type="entry name" value="Malate_synth"/>
    <property type="match status" value="1"/>
</dbReference>
<dbReference type="InterPro" id="IPR044856">
    <property type="entry name" value="Malate_synth_C_sf"/>
</dbReference>
<evidence type="ECO:0000256" key="5">
    <source>
        <dbReference type="ARBA" id="ARBA00022679"/>
    </source>
</evidence>
<gene>
    <name evidence="11" type="primary">aceB</name>
    <name evidence="11" type="ORF">L2716_15055</name>
</gene>
<reference evidence="11 12" key="1">
    <citation type="submission" date="2022-01" db="EMBL/GenBank/DDBJ databases">
        <title>Alkalihalobacillus sp. EGI L200015, a novel bacterium isolated from a salt lake sediment.</title>
        <authorList>
            <person name="Gao L."/>
            <person name="Fang B.-Z."/>
            <person name="Li W.-J."/>
        </authorList>
    </citation>
    <scope>NUCLEOTIDE SEQUENCE [LARGE SCALE GENOMIC DNA]</scope>
    <source>
        <strain evidence="11 12">KCTC 12718</strain>
    </source>
</reference>
<keyword evidence="4 7" id="KW-0816">Tricarboxylic acid cycle</keyword>
<dbReference type="PANTHER" id="PTHR42902">
    <property type="entry name" value="MALATE SYNTHASE"/>
    <property type="match status" value="1"/>
</dbReference>
<evidence type="ECO:0000259" key="10">
    <source>
        <dbReference type="Pfam" id="PF20659"/>
    </source>
</evidence>
<name>A0ABS9H5G0_9BACL</name>
<dbReference type="PROSITE" id="PS00510">
    <property type="entry name" value="MALATE_SYNTHASE"/>
    <property type="match status" value="1"/>
</dbReference>
<evidence type="ECO:0000256" key="1">
    <source>
        <dbReference type="ARBA" id="ARBA00006394"/>
    </source>
</evidence>
<protein>
    <recommendedName>
        <fullName evidence="2 7">Malate synthase</fullName>
        <ecNumber evidence="2 7">2.3.3.9</ecNumber>
    </recommendedName>
</protein>
<feature type="domain" description="Malate synthase N-terminal" evidence="9">
    <location>
        <begin position="9"/>
        <end position="68"/>
    </location>
</feature>
<dbReference type="NCBIfam" id="TIGR01344">
    <property type="entry name" value="malate_syn_A"/>
    <property type="match status" value="1"/>
</dbReference>
<sequence>MKTEERGIQVNVSLQPEHESIVTPDALAFVEKLERKFGSRRLALLNERDKVQKEIDRGIDPDFLQETEEIRRGNWTIDRIPDDLQDRRVEITGPVDRKMVINALNSGAKVFMADFEDANAPTWNNCIEGQINLRDANLGSISYMNDKGKLYQLSDNPAVLKVRPRGWHLEEKHVCVDDRPVSASLFDFGLYFYHNAKTLIDKGSGPYFYLPKLENHLEARLWNDVFLFAQEELRIPKGTIKATVLIETILAAFEMDEILYELKEHSAGLNCGRWDYIFSFIKKFRSRDEVILPDRSIVTMTVPNMRAYSLLAIKTCHKRNAHAIGGMAAQIPVKNDTKQNDAAFEKVRSDKEREAKDGHDGTWIAHPGMIQVALDVFNEHVPTPNQITKKREDVEVTKEDLLKVPEGAITEQGVRTNISVGIQYLAAWLSGKGAVPINHLMEDAATAEISRAQLWQWIRHPKGVLDDGRKVTMELFKDLKEEEMNKMLSEFGYEYYRANRFEEAGYLFEELISDDQFADFLTIPAYQKL</sequence>
<evidence type="ECO:0000313" key="12">
    <source>
        <dbReference type="Proteomes" id="UP001649381"/>
    </source>
</evidence>
<dbReference type="Gene3D" id="3.20.20.360">
    <property type="entry name" value="Malate synthase, domain 3"/>
    <property type="match status" value="1"/>
</dbReference>
<dbReference type="InterPro" id="IPR011076">
    <property type="entry name" value="Malate_synth_sf"/>
</dbReference>
<comment type="pathway">
    <text evidence="7">Carbohydrate metabolism; glyoxylate cycle; (S)-malate from isocitrate: step 2/2.</text>
</comment>
<evidence type="ECO:0000256" key="4">
    <source>
        <dbReference type="ARBA" id="ARBA00022532"/>
    </source>
</evidence>
<dbReference type="InterPro" id="IPR048355">
    <property type="entry name" value="MS_C"/>
</dbReference>
<evidence type="ECO:0000259" key="9">
    <source>
        <dbReference type="Pfam" id="PF20656"/>
    </source>
</evidence>
<dbReference type="PANTHER" id="PTHR42902:SF1">
    <property type="entry name" value="MALATE SYNTHASE 1-RELATED"/>
    <property type="match status" value="1"/>
</dbReference>
<keyword evidence="5 7" id="KW-0808">Transferase</keyword>
<dbReference type="InterPro" id="IPR006252">
    <property type="entry name" value="Malate_synthA"/>
</dbReference>
<evidence type="ECO:0000259" key="8">
    <source>
        <dbReference type="Pfam" id="PF01274"/>
    </source>
</evidence>
<evidence type="ECO:0000256" key="7">
    <source>
        <dbReference type="RuleBase" id="RU000555"/>
    </source>
</evidence>
<dbReference type="InterPro" id="IPR019830">
    <property type="entry name" value="Malate_synthase_CS"/>
</dbReference>
<dbReference type="InterPro" id="IPR046363">
    <property type="entry name" value="MS_N_TIM-barrel_dom"/>
</dbReference>
<dbReference type="Gene3D" id="1.20.1220.12">
    <property type="entry name" value="Malate synthase, domain III"/>
    <property type="match status" value="1"/>
</dbReference>
<accession>A0ABS9H5G0</accession>
<dbReference type="InterPro" id="IPR048356">
    <property type="entry name" value="MS_N"/>
</dbReference>
<evidence type="ECO:0000313" key="11">
    <source>
        <dbReference type="EMBL" id="MCF6139057.1"/>
    </source>
</evidence>
<comment type="similarity">
    <text evidence="1 7">Belongs to the malate synthase family.</text>
</comment>
<keyword evidence="3 7" id="KW-0329">Glyoxylate bypass</keyword>
<dbReference type="SUPFAM" id="SSF51645">
    <property type="entry name" value="Malate synthase G"/>
    <property type="match status" value="1"/>
</dbReference>
<dbReference type="Pfam" id="PF20656">
    <property type="entry name" value="MS_N"/>
    <property type="match status" value="1"/>
</dbReference>
<keyword evidence="12" id="KW-1185">Reference proteome</keyword>
<dbReference type="CDD" id="cd00727">
    <property type="entry name" value="malate_synt_A"/>
    <property type="match status" value="1"/>
</dbReference>
<dbReference type="RefSeq" id="WP_236337680.1">
    <property type="nucleotide sequence ID" value="NZ_JAKIJS010000001.1"/>
</dbReference>
<dbReference type="Pfam" id="PF20659">
    <property type="entry name" value="MS_C"/>
    <property type="match status" value="1"/>
</dbReference>
<evidence type="ECO:0000256" key="3">
    <source>
        <dbReference type="ARBA" id="ARBA00022435"/>
    </source>
</evidence>
<feature type="domain" description="Malate synthase TIM barrel" evidence="8">
    <location>
        <begin position="160"/>
        <end position="403"/>
    </location>
</feature>
<organism evidence="11 12">
    <name type="scientific">Pseudalkalibacillus berkeleyi</name>
    <dbReference type="NCBI Taxonomy" id="1069813"/>
    <lineage>
        <taxon>Bacteria</taxon>
        <taxon>Bacillati</taxon>
        <taxon>Bacillota</taxon>
        <taxon>Bacilli</taxon>
        <taxon>Bacillales</taxon>
        <taxon>Fictibacillaceae</taxon>
        <taxon>Pseudalkalibacillus</taxon>
    </lineage>
</organism>
<dbReference type="EC" id="2.3.3.9" evidence="2 7"/>
<dbReference type="GO" id="GO:0004474">
    <property type="term" value="F:malate synthase activity"/>
    <property type="evidence" value="ECO:0007669"/>
    <property type="project" value="UniProtKB-EC"/>
</dbReference>